<dbReference type="SUPFAM" id="SSF49842">
    <property type="entry name" value="TNF-like"/>
    <property type="match status" value="1"/>
</dbReference>
<evidence type="ECO:0000256" key="6">
    <source>
        <dbReference type="ARBA" id="ARBA00023180"/>
    </source>
</evidence>
<keyword evidence="6" id="KW-0325">Glycoprotein</keyword>
<evidence type="ECO:0000256" key="4">
    <source>
        <dbReference type="ARBA" id="ARBA00022525"/>
    </source>
</evidence>
<dbReference type="GO" id="GO:0005164">
    <property type="term" value="F:tumor necrosis factor receptor binding"/>
    <property type="evidence" value="ECO:0007669"/>
    <property type="project" value="InterPro"/>
</dbReference>
<dbReference type="KEGG" id="caua:113052195"/>
<dbReference type="GeneID" id="113052195"/>
<evidence type="ECO:0000256" key="3">
    <source>
        <dbReference type="ARBA" id="ARBA00022514"/>
    </source>
</evidence>
<evidence type="ECO:0000256" key="7">
    <source>
        <dbReference type="SAM" id="Phobius"/>
    </source>
</evidence>
<protein>
    <submittedName>
        <fullName evidence="10">Tumor necrosis factor ligand superfamily member 12-like</fullName>
    </submittedName>
</protein>
<accession>A0A6P6KJA2</accession>
<evidence type="ECO:0000313" key="10">
    <source>
        <dbReference type="RefSeq" id="XP_026072358.1"/>
    </source>
</evidence>
<dbReference type="PANTHER" id="PTHR15151:SF20">
    <property type="entry name" value="TUMOR NECROSIS FACTOR LIGAND SUPERFAMILY MEMBER 12"/>
    <property type="match status" value="1"/>
</dbReference>
<dbReference type="PANTHER" id="PTHR15151">
    <property type="entry name" value="PROTEIN EIGER"/>
    <property type="match status" value="1"/>
</dbReference>
<comment type="similarity">
    <text evidence="2">Belongs to the tumor necrosis factor family.</text>
</comment>
<dbReference type="GO" id="GO:0005125">
    <property type="term" value="F:cytokine activity"/>
    <property type="evidence" value="ECO:0007669"/>
    <property type="project" value="UniProtKB-KW"/>
</dbReference>
<dbReference type="GO" id="GO:0005615">
    <property type="term" value="C:extracellular space"/>
    <property type="evidence" value="ECO:0007669"/>
    <property type="project" value="UniProtKB-KW"/>
</dbReference>
<organism evidence="9 10">
    <name type="scientific">Carassius auratus</name>
    <name type="common">Goldfish</name>
    <dbReference type="NCBI Taxonomy" id="7957"/>
    <lineage>
        <taxon>Eukaryota</taxon>
        <taxon>Metazoa</taxon>
        <taxon>Chordata</taxon>
        <taxon>Craniata</taxon>
        <taxon>Vertebrata</taxon>
        <taxon>Euteleostomi</taxon>
        <taxon>Actinopterygii</taxon>
        <taxon>Neopterygii</taxon>
        <taxon>Teleostei</taxon>
        <taxon>Ostariophysi</taxon>
        <taxon>Cypriniformes</taxon>
        <taxon>Cyprinidae</taxon>
        <taxon>Cyprininae</taxon>
        <taxon>Carassius</taxon>
    </lineage>
</organism>
<reference evidence="10" key="1">
    <citation type="submission" date="2025-08" db="UniProtKB">
        <authorList>
            <consortium name="RefSeq"/>
        </authorList>
    </citation>
    <scope>IDENTIFICATION</scope>
    <source>
        <strain evidence="10">Wakin</strain>
        <tissue evidence="10">Muscle</tissue>
    </source>
</reference>
<dbReference type="InterPro" id="IPR006052">
    <property type="entry name" value="TNF_dom"/>
</dbReference>
<keyword evidence="3" id="KW-0202">Cytokine</keyword>
<dbReference type="RefSeq" id="XP_026072358.1">
    <property type="nucleotide sequence ID" value="XM_026216573.1"/>
</dbReference>
<dbReference type="Proteomes" id="UP000515129">
    <property type="component" value="Chromosome 32"/>
</dbReference>
<dbReference type="PROSITE" id="PS50049">
    <property type="entry name" value="THD_2"/>
    <property type="match status" value="1"/>
</dbReference>
<gene>
    <name evidence="10" type="primary">LOC113052195</name>
</gene>
<comment type="subcellular location">
    <subcellularLocation>
        <location evidence="1">Secreted</location>
    </subcellularLocation>
</comment>
<keyword evidence="5" id="KW-1015">Disulfide bond</keyword>
<name>A0A6P6KJA2_CARAU</name>
<sequence>MWKLQNGKPPVCATMQLILQRRRIRSLRLVWSLMAVLALSLAVCSAIFTVWTMRQTRDLSRSFQTLQERLEQVNMQRKAIFQLILEKRDLLESQRFRRDAGGRKGNGRKVASHFEITRDSFQEVGSEGVIKGWTEEQLNMSKAVDYNPATGTFKVERSGVYFLYCQVHFNENQSQYVKLEVSVPKGPLLQCIEGYGTTPASGSHKFHFLKPCQVSGLLRLNKGAELKAVTGASFSLQMSGKHYFGLFKVN</sequence>
<dbReference type="GO" id="GO:0006955">
    <property type="term" value="P:immune response"/>
    <property type="evidence" value="ECO:0007669"/>
    <property type="project" value="InterPro"/>
</dbReference>
<proteinExistence type="inferred from homology"/>
<evidence type="ECO:0000256" key="2">
    <source>
        <dbReference type="ARBA" id="ARBA00008670"/>
    </source>
</evidence>
<keyword evidence="4" id="KW-0964">Secreted</keyword>
<dbReference type="AlphaFoldDB" id="A0A6P6KJA2"/>
<evidence type="ECO:0000259" key="8">
    <source>
        <dbReference type="PROSITE" id="PS50049"/>
    </source>
</evidence>
<evidence type="ECO:0000256" key="1">
    <source>
        <dbReference type="ARBA" id="ARBA00004613"/>
    </source>
</evidence>
<dbReference type="Gene3D" id="2.60.120.40">
    <property type="match status" value="1"/>
</dbReference>
<feature type="domain" description="THD" evidence="8">
    <location>
        <begin position="110"/>
        <end position="249"/>
    </location>
</feature>
<dbReference type="InterPro" id="IPR051748">
    <property type="entry name" value="TNF_Ligand_Superfamily"/>
</dbReference>
<dbReference type="Pfam" id="PF00229">
    <property type="entry name" value="TNF"/>
    <property type="match status" value="1"/>
</dbReference>
<keyword evidence="7" id="KW-0812">Transmembrane</keyword>
<keyword evidence="9" id="KW-1185">Reference proteome</keyword>
<feature type="transmembrane region" description="Helical" evidence="7">
    <location>
        <begin position="29"/>
        <end position="51"/>
    </location>
</feature>
<dbReference type="OrthoDB" id="6159739at2759"/>
<dbReference type="InterPro" id="IPR008983">
    <property type="entry name" value="Tumour_necrosis_fac-like_dom"/>
</dbReference>
<evidence type="ECO:0000313" key="9">
    <source>
        <dbReference type="Proteomes" id="UP000515129"/>
    </source>
</evidence>
<dbReference type="GO" id="GO:0016020">
    <property type="term" value="C:membrane"/>
    <property type="evidence" value="ECO:0007669"/>
    <property type="project" value="InterPro"/>
</dbReference>
<keyword evidence="7" id="KW-0472">Membrane</keyword>
<keyword evidence="7" id="KW-1133">Transmembrane helix</keyword>
<evidence type="ECO:0000256" key="5">
    <source>
        <dbReference type="ARBA" id="ARBA00023157"/>
    </source>
</evidence>